<dbReference type="OrthoDB" id="7862313at2759"/>
<dbReference type="CTD" id="3635"/>
<evidence type="ECO:0000256" key="4">
    <source>
        <dbReference type="ARBA" id="ARBA00012981"/>
    </source>
</evidence>
<dbReference type="InterPro" id="IPR000980">
    <property type="entry name" value="SH2"/>
</dbReference>
<dbReference type="InterPro" id="IPR000300">
    <property type="entry name" value="IPPc"/>
</dbReference>
<dbReference type="SMART" id="SM00252">
    <property type="entry name" value="SH2"/>
    <property type="match status" value="1"/>
</dbReference>
<dbReference type="Gene3D" id="3.60.10.10">
    <property type="entry name" value="Endonuclease/exonuclease/phosphatase"/>
    <property type="match status" value="1"/>
</dbReference>
<dbReference type="KEGG" id="bspl:114852952"/>
<evidence type="ECO:0000313" key="16">
    <source>
        <dbReference type="Proteomes" id="UP000515150"/>
    </source>
</evidence>
<dbReference type="InterPro" id="IPR057509">
    <property type="entry name" value="C2_SHIP1-2_2nd"/>
</dbReference>
<dbReference type="PANTHER" id="PTHR46051:SF3">
    <property type="entry name" value="PHOSPHATIDYLINOSITOL 3,4,5-TRISPHOSPHATE 5-PHOSPHATASE 1"/>
    <property type="match status" value="1"/>
</dbReference>
<feature type="region of interest" description="Disordered" evidence="14">
    <location>
        <begin position="976"/>
        <end position="1088"/>
    </location>
</feature>
<proteinExistence type="inferred from homology"/>
<evidence type="ECO:0000256" key="13">
    <source>
        <dbReference type="PROSITE-ProRule" id="PRU00191"/>
    </source>
</evidence>
<feature type="compositionally biased region" description="Polar residues" evidence="14">
    <location>
        <begin position="989"/>
        <end position="1000"/>
    </location>
</feature>
<dbReference type="GO" id="GO:0034485">
    <property type="term" value="F:phosphatidylinositol-3,4,5-trisphosphate 5-phosphatase activity"/>
    <property type="evidence" value="ECO:0007669"/>
    <property type="project" value="UniProtKB-EC"/>
</dbReference>
<dbReference type="PRINTS" id="PR00401">
    <property type="entry name" value="SH2DOMAIN"/>
</dbReference>
<feature type="domain" description="SH2" evidence="15">
    <location>
        <begin position="5"/>
        <end position="101"/>
    </location>
</feature>
<dbReference type="GO" id="GO:0002376">
    <property type="term" value="P:immune system process"/>
    <property type="evidence" value="ECO:0007669"/>
    <property type="project" value="UniProtKB-KW"/>
</dbReference>
<dbReference type="EC" id="3.1.3.86" evidence="4"/>
<evidence type="ECO:0000256" key="3">
    <source>
        <dbReference type="ARBA" id="ARBA00008734"/>
    </source>
</evidence>
<dbReference type="GO" id="GO:0009968">
    <property type="term" value="P:negative regulation of signal transduction"/>
    <property type="evidence" value="ECO:0007669"/>
    <property type="project" value="TreeGrafter"/>
</dbReference>
<comment type="similarity">
    <text evidence="3">Belongs to the inositol 1,4,5-trisphosphate 5-phosphatase family.</text>
</comment>
<keyword evidence="12" id="KW-0206">Cytoskeleton</keyword>
<dbReference type="GO" id="GO:0005856">
    <property type="term" value="C:cytoskeleton"/>
    <property type="evidence" value="ECO:0007669"/>
    <property type="project" value="UniProtKB-SubCell"/>
</dbReference>
<dbReference type="AlphaFoldDB" id="A0A6P7M5J4"/>
<keyword evidence="11" id="KW-0472">Membrane</keyword>
<accession>A0A6P7M5J4</accession>
<dbReference type="Gene3D" id="3.30.505.10">
    <property type="entry name" value="SH2 domain"/>
    <property type="match status" value="1"/>
</dbReference>
<evidence type="ECO:0000256" key="8">
    <source>
        <dbReference type="ARBA" id="ARBA00022859"/>
    </source>
</evidence>
<evidence type="ECO:0000256" key="9">
    <source>
        <dbReference type="ARBA" id="ARBA00022889"/>
    </source>
</evidence>
<dbReference type="Proteomes" id="UP000515150">
    <property type="component" value="Chromosome 4"/>
</dbReference>
<dbReference type="GO" id="GO:0045659">
    <property type="term" value="P:negative regulation of neutrophil differentiation"/>
    <property type="evidence" value="ECO:0007669"/>
    <property type="project" value="TreeGrafter"/>
</dbReference>
<evidence type="ECO:0000256" key="10">
    <source>
        <dbReference type="ARBA" id="ARBA00022999"/>
    </source>
</evidence>
<dbReference type="PANTHER" id="PTHR46051">
    <property type="entry name" value="SH2 DOMAIN-CONTAINING PROTEIN"/>
    <property type="match status" value="1"/>
</dbReference>
<evidence type="ECO:0000256" key="14">
    <source>
        <dbReference type="SAM" id="MobiDB-lite"/>
    </source>
</evidence>
<comment type="subcellular location">
    <subcellularLocation>
        <location evidence="2">Cytoplasm</location>
        <location evidence="2">Cytoskeleton</location>
    </subcellularLocation>
    <subcellularLocation>
        <location evidence="1">Membrane</location>
        <topology evidence="1">Peripheral membrane protein</topology>
    </subcellularLocation>
</comment>
<evidence type="ECO:0000256" key="5">
    <source>
        <dbReference type="ARBA" id="ARBA00022490"/>
    </source>
</evidence>
<dbReference type="CDD" id="cd10343">
    <property type="entry name" value="SH2_SHIP"/>
    <property type="match status" value="1"/>
</dbReference>
<protein>
    <recommendedName>
        <fullName evidence="4">phosphatidylinositol-3,4,5-trisphosphate 5-phosphatase</fullName>
        <ecNumber evidence="4">3.1.3.86</ecNumber>
    </recommendedName>
</protein>
<dbReference type="SMART" id="SM00128">
    <property type="entry name" value="IPPc"/>
    <property type="match status" value="1"/>
</dbReference>
<dbReference type="GO" id="GO:0045579">
    <property type="term" value="P:positive regulation of B cell differentiation"/>
    <property type="evidence" value="ECO:0007669"/>
    <property type="project" value="TreeGrafter"/>
</dbReference>
<dbReference type="SUPFAM" id="SSF56219">
    <property type="entry name" value="DNase I-like"/>
    <property type="match status" value="1"/>
</dbReference>
<keyword evidence="10 13" id="KW-0727">SH2 domain</keyword>
<dbReference type="SUPFAM" id="SSF55550">
    <property type="entry name" value="SH2 domain"/>
    <property type="match status" value="1"/>
</dbReference>
<gene>
    <name evidence="17" type="primary">inpp5d</name>
</gene>
<dbReference type="GO" id="GO:0007155">
    <property type="term" value="P:cell adhesion"/>
    <property type="evidence" value="ECO:0007669"/>
    <property type="project" value="UniProtKB-KW"/>
</dbReference>
<dbReference type="Pfam" id="PF24147">
    <property type="entry name" value="C2_SHIP1-2_2nd"/>
    <property type="match status" value="1"/>
</dbReference>
<sequence length="1088" mass="122653">MQKPWYHGNITRSKAEDLLSKAARDGSFLIRDSESIQGAYALCVLFQNCVYTYRILPNEDKKLSVQASEGVPIRFFTMLPELVDAYYNPNMGLVTHLQYAVMREEDVEEEPESSLPPQLPPRNFTCNEVKESEAPEQPSKSLSDTLLARLQYMDLSSICEEHQMAIQDYFRTSILLDAEQIQNGNHHLPGLKKLTMAICKNLNSEMSRILPALEAFQRVLDQQLSPAPGQFTRQISADSSQSVVFKLEQLTKLLYSVEDKVKGSVFESTGYDGGHRKSLIPAVTFEVKQESLGISTKMFLKVDVESGKIIFKKSKDGPEDKCFMHNKILQLVKSQKMHAKLVIVVETEREKILRKEFVFDDTKKREGFCQLLQQMKNKHSEKPEPDMITVFIGTWNMGNVGSPSNIKSWFQCKGQGKTRDDTADHIPHDFYVIGTQEDPMGERDWAETVKSVLRNTTNISFKQVAVHSLWNIRIMVLVKPEHENRISHVFSDSVKTGIANTLGNKGAVGVSFMFNGTSFGFVNSHLTSGSEKKLRRNQNYINILRFLNLGDKKLNPFDITHRFTHLFWLGDLNYRVDLPSSEAENIVTKIKQQQYQELLSKDQLSMERNEGRVFLHFDEEEITFAPTYRFERDTRDKYAYTKAKATGTKYNLPSWCDRVLRKSYPLVHVVCQAYGCTNDILTSDHSPVFASFEVGVASQFVSKQDPNSAHQGGIQIMNCKATLRTKSKTKFFIEYHSSCLEKTVKTSEGENTCDTEGSVKVWFGNQVELTPIISDPEYLLDQHILICVKSTDCDESFGEGCVALRAAQFCYTEFQVTLTHQGEKTGVLTGGIQLHTSEGKPTEKLYDFIKVERDDVASKGKGGDCNKFSMTQAHDISNPNYMVGMSFKTGNVIDKGWSYSMPPKNQPCAGQGCKDSKKTGYDVGVRSPTGKPCPQGEEERGSEMFDNPLYGSMGKAQKDHLTAPDPVLAYCSKQAEVEPERPPVPTPRNRSFTCSETKPQPSAPITLHPLMQKKPVMPSRSEGGMAHNRPPLPAKFRPAVPEPQALKVRDYRDSSELASKLRVPARPGQPQPQKDMHPDVPKMGRSVK</sequence>
<keyword evidence="8" id="KW-0391">Immunity</keyword>
<dbReference type="GO" id="GO:0045779">
    <property type="term" value="P:negative regulation of bone resorption"/>
    <property type="evidence" value="ECO:0007669"/>
    <property type="project" value="TreeGrafter"/>
</dbReference>
<dbReference type="Pfam" id="PF24150">
    <property type="entry name" value="C2_SHIP1-2_first"/>
    <property type="match status" value="1"/>
</dbReference>
<keyword evidence="9" id="KW-0130">Cell adhesion</keyword>
<dbReference type="Pfam" id="PF22669">
    <property type="entry name" value="Exo_endo_phos2"/>
    <property type="match status" value="1"/>
</dbReference>
<evidence type="ECO:0000259" key="15">
    <source>
        <dbReference type="PROSITE" id="PS50001"/>
    </source>
</evidence>
<keyword evidence="5" id="KW-0963">Cytoplasm</keyword>
<name>A0A6P7M5J4_BETSP</name>
<dbReference type="Pfam" id="PF00017">
    <property type="entry name" value="SH2"/>
    <property type="match status" value="1"/>
</dbReference>
<evidence type="ECO:0000313" key="17">
    <source>
        <dbReference type="RefSeq" id="XP_029001517.1"/>
    </source>
</evidence>
<evidence type="ECO:0000256" key="12">
    <source>
        <dbReference type="ARBA" id="ARBA00023212"/>
    </source>
</evidence>
<keyword evidence="6" id="KW-0597">Phosphoprotein</keyword>
<evidence type="ECO:0000256" key="6">
    <source>
        <dbReference type="ARBA" id="ARBA00022553"/>
    </source>
</evidence>
<dbReference type="InterPro" id="IPR036860">
    <property type="entry name" value="SH2_dom_sf"/>
</dbReference>
<keyword evidence="16" id="KW-1185">Reference proteome</keyword>
<feature type="region of interest" description="Disordered" evidence="14">
    <location>
        <begin position="921"/>
        <end position="941"/>
    </location>
</feature>
<dbReference type="GO" id="GO:0046856">
    <property type="term" value="P:phosphatidylinositol dephosphorylation"/>
    <property type="evidence" value="ECO:0007669"/>
    <property type="project" value="InterPro"/>
</dbReference>
<evidence type="ECO:0000256" key="1">
    <source>
        <dbReference type="ARBA" id="ARBA00004170"/>
    </source>
</evidence>
<dbReference type="RefSeq" id="XP_029001517.1">
    <property type="nucleotide sequence ID" value="XM_029145684.3"/>
</dbReference>
<dbReference type="InParanoid" id="A0A6P7M5J4"/>
<dbReference type="GO" id="GO:0016020">
    <property type="term" value="C:membrane"/>
    <property type="evidence" value="ECO:0007669"/>
    <property type="project" value="UniProtKB-SubCell"/>
</dbReference>
<evidence type="ECO:0000256" key="2">
    <source>
        <dbReference type="ARBA" id="ARBA00004245"/>
    </source>
</evidence>
<evidence type="ECO:0000256" key="11">
    <source>
        <dbReference type="ARBA" id="ARBA00023136"/>
    </source>
</evidence>
<dbReference type="InterPro" id="IPR057510">
    <property type="entry name" value="C2_SHIP1-2_first"/>
</dbReference>
<dbReference type="GO" id="GO:0005829">
    <property type="term" value="C:cytosol"/>
    <property type="evidence" value="ECO:0007669"/>
    <property type="project" value="TreeGrafter"/>
</dbReference>
<reference evidence="17" key="1">
    <citation type="submission" date="2025-08" db="UniProtKB">
        <authorList>
            <consortium name="RefSeq"/>
        </authorList>
    </citation>
    <scope>IDENTIFICATION</scope>
</reference>
<organism evidence="16 17">
    <name type="scientific">Betta splendens</name>
    <name type="common">Siamese fighting fish</name>
    <dbReference type="NCBI Taxonomy" id="158456"/>
    <lineage>
        <taxon>Eukaryota</taxon>
        <taxon>Metazoa</taxon>
        <taxon>Chordata</taxon>
        <taxon>Craniata</taxon>
        <taxon>Vertebrata</taxon>
        <taxon>Euteleostomi</taxon>
        <taxon>Actinopterygii</taxon>
        <taxon>Neopterygii</taxon>
        <taxon>Teleostei</taxon>
        <taxon>Neoteleostei</taxon>
        <taxon>Acanthomorphata</taxon>
        <taxon>Anabantaria</taxon>
        <taxon>Anabantiformes</taxon>
        <taxon>Anabantoidei</taxon>
        <taxon>Osphronemidae</taxon>
        <taxon>Betta</taxon>
    </lineage>
</organism>
<dbReference type="InterPro" id="IPR036691">
    <property type="entry name" value="Endo/exonu/phosph_ase_sf"/>
</dbReference>
<dbReference type="PROSITE" id="PS50001">
    <property type="entry name" value="SH2"/>
    <property type="match status" value="1"/>
</dbReference>
<dbReference type="FunFam" id="3.30.505.10:FF:000035">
    <property type="entry name" value="phosphatidylinositol 3,4,5-trisphosphate 5-phosphatase 1"/>
    <property type="match status" value="1"/>
</dbReference>
<dbReference type="FunFam" id="3.60.10.10:FF:000005">
    <property type="entry name" value="phosphatidylinositol 3,4,5-trisphosphate 5-phosphatase 1"/>
    <property type="match status" value="1"/>
</dbReference>
<dbReference type="GeneID" id="114852952"/>
<keyword evidence="7" id="KW-0378">Hydrolase</keyword>
<evidence type="ECO:0000256" key="7">
    <source>
        <dbReference type="ARBA" id="ARBA00022801"/>
    </source>
</evidence>
<dbReference type="GO" id="GO:0050776">
    <property type="term" value="P:regulation of immune response"/>
    <property type="evidence" value="ECO:0007669"/>
    <property type="project" value="TreeGrafter"/>
</dbReference>